<evidence type="ECO:0000256" key="1">
    <source>
        <dbReference type="ARBA" id="ARBA00001971"/>
    </source>
</evidence>
<keyword evidence="12 15" id="KW-0472">Membrane</keyword>
<dbReference type="InterPro" id="IPR002401">
    <property type="entry name" value="Cyt_P450_E_grp-I"/>
</dbReference>
<evidence type="ECO:0000256" key="13">
    <source>
        <dbReference type="PIRSR" id="PIRSR602401-1"/>
    </source>
</evidence>
<organism evidence="16">
    <name type="scientific">Maconellicoccus hirsutus</name>
    <name type="common">Pink hibiscus mealybug</name>
    <dbReference type="NCBI Taxonomy" id="177089"/>
    <lineage>
        <taxon>Eukaryota</taxon>
        <taxon>Metazoa</taxon>
        <taxon>Ecdysozoa</taxon>
        <taxon>Arthropoda</taxon>
        <taxon>Hexapoda</taxon>
        <taxon>Insecta</taxon>
        <taxon>Pterygota</taxon>
        <taxon>Neoptera</taxon>
        <taxon>Paraneoptera</taxon>
        <taxon>Hemiptera</taxon>
        <taxon>Sternorrhyncha</taxon>
        <taxon>Coccoidea</taxon>
        <taxon>Pseudococcidae</taxon>
        <taxon>Maconellicoccus</taxon>
    </lineage>
</organism>
<reference evidence="16" key="1">
    <citation type="submission" date="2023-06" db="EMBL/GenBank/DDBJ databases">
        <title>Identification of Cytochrome P450s in Maconellicoccus hirsutus.</title>
        <authorList>
            <person name="Selvamani S.B."/>
            <person name="Negi N."/>
            <person name="Nagarjuna Reddy K.V."/>
            <person name="Ramasamy G.G."/>
        </authorList>
    </citation>
    <scope>NUCLEOTIDE SEQUENCE</scope>
</reference>
<dbReference type="PRINTS" id="PR00463">
    <property type="entry name" value="EP450I"/>
</dbReference>
<keyword evidence="5 13" id="KW-0349">Heme</keyword>
<evidence type="ECO:0000256" key="5">
    <source>
        <dbReference type="ARBA" id="ARBA00022617"/>
    </source>
</evidence>
<dbReference type="PANTHER" id="PTHR24291">
    <property type="entry name" value="CYTOCHROME P450 FAMILY 4"/>
    <property type="match status" value="1"/>
</dbReference>
<evidence type="ECO:0000256" key="11">
    <source>
        <dbReference type="ARBA" id="ARBA00023033"/>
    </source>
</evidence>
<evidence type="ECO:0000256" key="15">
    <source>
        <dbReference type="SAM" id="Phobius"/>
    </source>
</evidence>
<name>A0AAT9UTY2_MACHI</name>
<dbReference type="InterPro" id="IPR001128">
    <property type="entry name" value="Cyt_P450"/>
</dbReference>
<evidence type="ECO:0000256" key="3">
    <source>
        <dbReference type="ARBA" id="ARBA00004406"/>
    </source>
</evidence>
<keyword evidence="8" id="KW-0492">Microsome</keyword>
<dbReference type="EMBL" id="OR117269">
    <property type="protein sequence ID" value="WIM41709.1"/>
    <property type="molecule type" value="mRNA"/>
</dbReference>
<dbReference type="SUPFAM" id="SSF48264">
    <property type="entry name" value="Cytochrome P450"/>
    <property type="match status" value="1"/>
</dbReference>
<keyword evidence="9 14" id="KW-0560">Oxidoreductase</keyword>
<evidence type="ECO:0000256" key="6">
    <source>
        <dbReference type="ARBA" id="ARBA00022723"/>
    </source>
</evidence>
<dbReference type="PROSITE" id="PS00086">
    <property type="entry name" value="CYTOCHROME_P450"/>
    <property type="match status" value="1"/>
</dbReference>
<proteinExistence type="evidence at transcript level"/>
<dbReference type="GO" id="GO:0016705">
    <property type="term" value="F:oxidoreductase activity, acting on paired donors, with incorporation or reduction of molecular oxygen"/>
    <property type="evidence" value="ECO:0007669"/>
    <property type="project" value="InterPro"/>
</dbReference>
<dbReference type="InterPro" id="IPR050196">
    <property type="entry name" value="Cytochrome_P450_Monoox"/>
</dbReference>
<evidence type="ECO:0000256" key="2">
    <source>
        <dbReference type="ARBA" id="ARBA00004174"/>
    </source>
</evidence>
<evidence type="ECO:0000256" key="10">
    <source>
        <dbReference type="ARBA" id="ARBA00023004"/>
    </source>
</evidence>
<comment type="subcellular location">
    <subcellularLocation>
        <location evidence="3">Endoplasmic reticulum membrane</location>
        <topology evidence="3">Peripheral membrane protein</topology>
    </subcellularLocation>
    <subcellularLocation>
        <location evidence="2">Microsome membrane</location>
        <topology evidence="2">Peripheral membrane protein</topology>
    </subcellularLocation>
</comment>
<dbReference type="Pfam" id="PF00067">
    <property type="entry name" value="p450"/>
    <property type="match status" value="1"/>
</dbReference>
<dbReference type="InterPro" id="IPR036396">
    <property type="entry name" value="Cyt_P450_sf"/>
</dbReference>
<sequence>MNFHSTNQRDRETSTSKMNLVIFACVTIIITLLLRIYFKTKYKRFYKLIEQFPSHPTSPLIGNLKASYATVKDFRRNVMDLMKSHDRLIFWIGPIPILLLKRADDVSFILSQCDNREMHELGKQWAGVGVLTGSYEEWKKSRKLILPAFSAKMLSKYVETFITKSSNLVDRFKPMADTGEVVNISDHALTINIETMLENVLDVSPEEAGKAGEEFGHLTAKVFEFIIDRMLKPWLYPHCFYNLYLKLTGKMKLVEAFHYLPTKMLKERTAEFKARKEQSDFVDSPKTIINLIISENQREDTRFNEERLKGELLQMIAAGFETSSLSLSTILLMLALHQDAQEKVYEEILRDLQGETKITAHHVMNKFKYLEQCFRETVRMYSPIVLTLRQTYKEHVLRDNTIIPSGLCVVPLIHLAQRDGDLYENPDKWDPDHYSDEAILKRPKGKETAFGNGVRYCLGSKYVTFSIKSQVAHVILNYRLTSNIKELKPEDLRMDFSIRSAIGYPIIFHSRQKTAQM</sequence>
<dbReference type="GO" id="GO:0005506">
    <property type="term" value="F:iron ion binding"/>
    <property type="evidence" value="ECO:0007669"/>
    <property type="project" value="InterPro"/>
</dbReference>
<comment type="similarity">
    <text evidence="4 14">Belongs to the cytochrome P450 family.</text>
</comment>
<keyword evidence="6 13" id="KW-0479">Metal-binding</keyword>
<keyword evidence="15" id="KW-0812">Transmembrane</keyword>
<feature type="binding site" description="axial binding residue" evidence="13">
    <location>
        <position position="457"/>
    </location>
    <ligand>
        <name>heme</name>
        <dbReference type="ChEBI" id="CHEBI:30413"/>
    </ligand>
    <ligandPart>
        <name>Fe</name>
        <dbReference type="ChEBI" id="CHEBI:18248"/>
    </ligandPart>
</feature>
<dbReference type="Gene3D" id="1.10.630.10">
    <property type="entry name" value="Cytochrome P450"/>
    <property type="match status" value="1"/>
</dbReference>
<dbReference type="GO" id="GO:0004497">
    <property type="term" value="F:monooxygenase activity"/>
    <property type="evidence" value="ECO:0007669"/>
    <property type="project" value="UniProtKB-KW"/>
</dbReference>
<accession>A0AAT9UTY2</accession>
<protein>
    <submittedName>
        <fullName evidence="16">Cytochrome P450 4461N1</fullName>
    </submittedName>
</protein>
<evidence type="ECO:0000256" key="8">
    <source>
        <dbReference type="ARBA" id="ARBA00022848"/>
    </source>
</evidence>
<dbReference type="AlphaFoldDB" id="A0AAT9UTY2"/>
<dbReference type="PRINTS" id="PR00385">
    <property type="entry name" value="P450"/>
</dbReference>
<evidence type="ECO:0000256" key="4">
    <source>
        <dbReference type="ARBA" id="ARBA00010617"/>
    </source>
</evidence>
<evidence type="ECO:0000256" key="14">
    <source>
        <dbReference type="RuleBase" id="RU000461"/>
    </source>
</evidence>
<evidence type="ECO:0000313" key="16">
    <source>
        <dbReference type="EMBL" id="WIM41709.1"/>
    </source>
</evidence>
<evidence type="ECO:0000256" key="9">
    <source>
        <dbReference type="ARBA" id="ARBA00023002"/>
    </source>
</evidence>
<dbReference type="PANTHER" id="PTHR24291:SF189">
    <property type="entry name" value="CYTOCHROME P450 4C3-RELATED"/>
    <property type="match status" value="1"/>
</dbReference>
<dbReference type="InterPro" id="IPR017972">
    <property type="entry name" value="Cyt_P450_CS"/>
</dbReference>
<evidence type="ECO:0000256" key="12">
    <source>
        <dbReference type="ARBA" id="ARBA00023136"/>
    </source>
</evidence>
<keyword evidence="15" id="KW-1133">Transmembrane helix</keyword>
<keyword evidence="11 14" id="KW-0503">Monooxygenase</keyword>
<dbReference type="GO" id="GO:0005789">
    <property type="term" value="C:endoplasmic reticulum membrane"/>
    <property type="evidence" value="ECO:0007669"/>
    <property type="project" value="UniProtKB-SubCell"/>
</dbReference>
<comment type="cofactor">
    <cofactor evidence="1 13">
        <name>heme</name>
        <dbReference type="ChEBI" id="CHEBI:30413"/>
    </cofactor>
</comment>
<dbReference type="GO" id="GO:0020037">
    <property type="term" value="F:heme binding"/>
    <property type="evidence" value="ECO:0007669"/>
    <property type="project" value="InterPro"/>
</dbReference>
<keyword evidence="7" id="KW-0256">Endoplasmic reticulum</keyword>
<keyword evidence="10 13" id="KW-0408">Iron</keyword>
<feature type="transmembrane region" description="Helical" evidence="15">
    <location>
        <begin position="20"/>
        <end position="38"/>
    </location>
</feature>
<evidence type="ECO:0000256" key="7">
    <source>
        <dbReference type="ARBA" id="ARBA00022824"/>
    </source>
</evidence>